<dbReference type="EMBL" id="SRLO01021309">
    <property type="protein sequence ID" value="TNN22714.1"/>
    <property type="molecule type" value="Genomic_DNA"/>
</dbReference>
<dbReference type="Gene3D" id="3.40.50.10330">
    <property type="entry name" value="Probable inorganic polyphosphate/atp-NAD kinase, domain 1"/>
    <property type="match status" value="1"/>
</dbReference>
<dbReference type="Proteomes" id="UP000314294">
    <property type="component" value="Unassembled WGS sequence"/>
</dbReference>
<evidence type="ECO:0000313" key="1">
    <source>
        <dbReference type="EMBL" id="TNN22714.1"/>
    </source>
</evidence>
<comment type="caution">
    <text evidence="1">The sequence shown here is derived from an EMBL/GenBank/DDBJ whole genome shotgun (WGS) entry which is preliminary data.</text>
</comment>
<gene>
    <name evidence="1" type="primary">SPHK1_1</name>
    <name evidence="1" type="ORF">EYF80_067171</name>
</gene>
<keyword evidence="1" id="KW-0418">Kinase</keyword>
<proteinExistence type="predicted"/>
<reference evidence="1 2" key="1">
    <citation type="submission" date="2019-03" db="EMBL/GenBank/DDBJ databases">
        <title>First draft genome of Liparis tanakae, snailfish: a comprehensive survey of snailfish specific genes.</title>
        <authorList>
            <person name="Kim W."/>
            <person name="Song I."/>
            <person name="Jeong J.-H."/>
            <person name="Kim D."/>
            <person name="Kim S."/>
            <person name="Ryu S."/>
            <person name="Song J.Y."/>
            <person name="Lee S.K."/>
        </authorList>
    </citation>
    <scope>NUCLEOTIDE SEQUENCE [LARGE SCALE GENOMIC DNA]</scope>
    <source>
        <tissue evidence="1">Muscle</tissue>
    </source>
</reference>
<keyword evidence="1" id="KW-0808">Transferase</keyword>
<accession>A0A4Z2E208</accession>
<dbReference type="GO" id="GO:0016301">
    <property type="term" value="F:kinase activity"/>
    <property type="evidence" value="ECO:0007669"/>
    <property type="project" value="UniProtKB-KW"/>
</dbReference>
<sequence>MVLVNPRSGRGQALQLFTAHVQEMLGEAAVPHTLVITGEGVTHCTVPLSLLLSIWAMNTSYM</sequence>
<organism evidence="1 2">
    <name type="scientific">Liparis tanakae</name>
    <name type="common">Tanaka's snailfish</name>
    <dbReference type="NCBI Taxonomy" id="230148"/>
    <lineage>
        <taxon>Eukaryota</taxon>
        <taxon>Metazoa</taxon>
        <taxon>Chordata</taxon>
        <taxon>Craniata</taxon>
        <taxon>Vertebrata</taxon>
        <taxon>Euteleostomi</taxon>
        <taxon>Actinopterygii</taxon>
        <taxon>Neopterygii</taxon>
        <taxon>Teleostei</taxon>
        <taxon>Neoteleostei</taxon>
        <taxon>Acanthomorphata</taxon>
        <taxon>Eupercaria</taxon>
        <taxon>Perciformes</taxon>
        <taxon>Cottioidei</taxon>
        <taxon>Cottales</taxon>
        <taxon>Liparidae</taxon>
        <taxon>Liparis</taxon>
    </lineage>
</organism>
<dbReference type="InterPro" id="IPR017438">
    <property type="entry name" value="ATP-NAD_kinase_N"/>
</dbReference>
<dbReference type="AlphaFoldDB" id="A0A4Z2E208"/>
<name>A0A4Z2E208_9TELE</name>
<keyword evidence="2" id="KW-1185">Reference proteome</keyword>
<protein>
    <submittedName>
        <fullName evidence="1">Sphingosine kinase 1</fullName>
    </submittedName>
</protein>
<dbReference type="OrthoDB" id="3853857at2759"/>
<evidence type="ECO:0000313" key="2">
    <source>
        <dbReference type="Proteomes" id="UP000314294"/>
    </source>
</evidence>